<evidence type="ECO:0000256" key="8">
    <source>
        <dbReference type="SAM" id="MobiDB-lite"/>
    </source>
</evidence>
<comment type="similarity">
    <text evidence="2">Belongs to the outer membrane factor (OMF) (TC 1.B.17) family.</text>
</comment>
<protein>
    <submittedName>
        <fullName evidence="10">Outer membrane efflux protein</fullName>
    </submittedName>
</protein>
<evidence type="ECO:0000313" key="10">
    <source>
        <dbReference type="EMBL" id="GAC32677.1"/>
    </source>
</evidence>
<keyword evidence="5" id="KW-0812">Transmembrane</keyword>
<dbReference type="PANTHER" id="PTHR30026">
    <property type="entry name" value="OUTER MEMBRANE PROTEIN TOLC"/>
    <property type="match status" value="1"/>
</dbReference>
<dbReference type="RefSeq" id="WP_007104464.1">
    <property type="nucleotide sequence ID" value="NZ_BAER01000044.1"/>
</dbReference>
<dbReference type="Gene3D" id="1.20.1600.10">
    <property type="entry name" value="Outer membrane efflux proteins (OEP)"/>
    <property type="match status" value="1"/>
</dbReference>
<evidence type="ECO:0000256" key="7">
    <source>
        <dbReference type="ARBA" id="ARBA00023237"/>
    </source>
</evidence>
<feature type="signal peptide" evidence="9">
    <location>
        <begin position="1"/>
        <end position="35"/>
    </location>
</feature>
<evidence type="ECO:0000256" key="3">
    <source>
        <dbReference type="ARBA" id="ARBA00022448"/>
    </source>
</evidence>
<evidence type="ECO:0000256" key="2">
    <source>
        <dbReference type="ARBA" id="ARBA00007613"/>
    </source>
</evidence>
<dbReference type="InterPro" id="IPR051906">
    <property type="entry name" value="TolC-like"/>
</dbReference>
<comment type="caution">
    <text evidence="10">The sequence shown here is derived from an EMBL/GenBank/DDBJ whole genome shotgun (WGS) entry which is preliminary data.</text>
</comment>
<keyword evidence="4" id="KW-1134">Transmembrane beta strand</keyword>
<feature type="compositionally biased region" description="Polar residues" evidence="8">
    <location>
        <begin position="485"/>
        <end position="496"/>
    </location>
</feature>
<comment type="subcellular location">
    <subcellularLocation>
        <location evidence="1">Cell outer membrane</location>
    </subcellularLocation>
</comment>
<dbReference type="PANTHER" id="PTHR30026:SF20">
    <property type="entry name" value="OUTER MEMBRANE PROTEIN TOLC"/>
    <property type="match status" value="1"/>
</dbReference>
<feature type="region of interest" description="Disordered" evidence="8">
    <location>
        <begin position="468"/>
        <end position="502"/>
    </location>
</feature>
<dbReference type="Proteomes" id="UP000006322">
    <property type="component" value="Unassembled WGS sequence"/>
</dbReference>
<dbReference type="EMBL" id="BAER01000044">
    <property type="protein sequence ID" value="GAC32677.1"/>
    <property type="molecule type" value="Genomic_DNA"/>
</dbReference>
<sequence>MILANVKSRVPSALSIAVCSVLTCSILALSPQSRAMSLQQAVLQAQQHDPWLTGSDEKEHALTAQGAAADTLPNPEFSLGMLNVPSDGFAFNQEPMTQFKLGVKQMFTRGDSRAITRQHFDELAAQQPLLRQDRLAQVKLNVTLLWLDLYTAKQSVGLSIKQRDLLEQLIDIAQTHYAAVYTSGQKNLTQNDVLAAQLTLARLDDRIAELRTRQGTALANLCQWLLKEPDNNKHDPSVVIAARFEECDVDDTTGSTLPRLMPLPMLASVDRIDRHAIAQLLSQHPRMKALNQGIAASDSDVQLAKSQYAPQWGVNASYAYRQDDDANRSRADFWSVGISVDMPIFSSVKQDNLLAASHHQKEALRTDYRLQLREMLAQVDSLHGQYRSYTRRIAHYEQVILGNIAAQKQVSMANLSHDYGSLSQATEVAIIELDARLEQLNLMNKQQRTQAKIQYFLPAQNQNINVSSQSDTFKAGSPSFKGVMSTEQVSAQPSEINQERHP</sequence>
<dbReference type="Pfam" id="PF02321">
    <property type="entry name" value="OEP"/>
    <property type="match status" value="1"/>
</dbReference>
<evidence type="ECO:0000256" key="6">
    <source>
        <dbReference type="ARBA" id="ARBA00023136"/>
    </source>
</evidence>
<dbReference type="GO" id="GO:1990281">
    <property type="term" value="C:efflux pump complex"/>
    <property type="evidence" value="ECO:0007669"/>
    <property type="project" value="TreeGrafter"/>
</dbReference>
<dbReference type="SUPFAM" id="SSF56954">
    <property type="entry name" value="Outer membrane efflux proteins (OEP)"/>
    <property type="match status" value="1"/>
</dbReference>
<dbReference type="InterPro" id="IPR003423">
    <property type="entry name" value="OMP_efflux"/>
</dbReference>
<keyword evidence="7" id="KW-0998">Cell outer membrane</keyword>
<dbReference type="AlphaFoldDB" id="K6ZQW0"/>
<keyword evidence="9" id="KW-0732">Signal</keyword>
<dbReference type="STRING" id="1129793.GPLA_1767"/>
<keyword evidence="3" id="KW-0813">Transport</keyword>
<evidence type="ECO:0000256" key="5">
    <source>
        <dbReference type="ARBA" id="ARBA00022692"/>
    </source>
</evidence>
<keyword evidence="6" id="KW-0472">Membrane</keyword>
<gene>
    <name evidence="10" type="ORF">GPLA_1767</name>
</gene>
<evidence type="ECO:0000256" key="9">
    <source>
        <dbReference type="SAM" id="SignalP"/>
    </source>
</evidence>
<reference evidence="11" key="1">
    <citation type="journal article" date="2014" name="Environ. Microbiol.">
        <title>Comparative genomics of the marine bacterial genus Glaciecola reveals the high degree of genomic diversity and genomic characteristic for cold adaptation.</title>
        <authorList>
            <person name="Qin Q.L."/>
            <person name="Xie B.B."/>
            <person name="Yu Y."/>
            <person name="Shu Y.L."/>
            <person name="Rong J.C."/>
            <person name="Zhang Y.J."/>
            <person name="Zhao D.L."/>
            <person name="Chen X.L."/>
            <person name="Zhang X.Y."/>
            <person name="Chen B."/>
            <person name="Zhou B.C."/>
            <person name="Zhang Y.Z."/>
        </authorList>
    </citation>
    <scope>NUCLEOTIDE SEQUENCE [LARGE SCALE GENOMIC DNA]</scope>
    <source>
        <strain evidence="11">LMG 21857</strain>
    </source>
</reference>
<evidence type="ECO:0000256" key="1">
    <source>
        <dbReference type="ARBA" id="ARBA00004442"/>
    </source>
</evidence>
<dbReference type="GO" id="GO:0015288">
    <property type="term" value="F:porin activity"/>
    <property type="evidence" value="ECO:0007669"/>
    <property type="project" value="TreeGrafter"/>
</dbReference>
<name>K6ZQW0_9ALTE</name>
<dbReference type="GO" id="GO:0015562">
    <property type="term" value="F:efflux transmembrane transporter activity"/>
    <property type="evidence" value="ECO:0007669"/>
    <property type="project" value="InterPro"/>
</dbReference>
<dbReference type="GO" id="GO:0009279">
    <property type="term" value="C:cell outer membrane"/>
    <property type="evidence" value="ECO:0007669"/>
    <property type="project" value="UniProtKB-SubCell"/>
</dbReference>
<proteinExistence type="inferred from homology"/>
<keyword evidence="11" id="KW-1185">Reference proteome</keyword>
<organism evidence="10 11">
    <name type="scientific">Paraglaciecola polaris LMG 21857</name>
    <dbReference type="NCBI Taxonomy" id="1129793"/>
    <lineage>
        <taxon>Bacteria</taxon>
        <taxon>Pseudomonadati</taxon>
        <taxon>Pseudomonadota</taxon>
        <taxon>Gammaproteobacteria</taxon>
        <taxon>Alteromonadales</taxon>
        <taxon>Alteromonadaceae</taxon>
        <taxon>Paraglaciecola</taxon>
    </lineage>
</organism>
<evidence type="ECO:0000313" key="11">
    <source>
        <dbReference type="Proteomes" id="UP000006322"/>
    </source>
</evidence>
<feature type="chain" id="PRO_5003902234" evidence="9">
    <location>
        <begin position="36"/>
        <end position="502"/>
    </location>
</feature>
<evidence type="ECO:0000256" key="4">
    <source>
        <dbReference type="ARBA" id="ARBA00022452"/>
    </source>
</evidence>
<accession>K6ZQW0</accession>